<evidence type="ECO:0000313" key="14">
    <source>
        <dbReference type="Proteomes" id="UP000013378"/>
    </source>
</evidence>
<dbReference type="GO" id="GO:0046872">
    <property type="term" value="F:metal ion binding"/>
    <property type="evidence" value="ECO:0007669"/>
    <property type="project" value="UniProtKB-UniRule"/>
</dbReference>
<keyword evidence="3 10" id="KW-0285">Flavoprotein</keyword>
<evidence type="ECO:0000256" key="6">
    <source>
        <dbReference type="ARBA" id="ARBA00022827"/>
    </source>
</evidence>
<keyword evidence="6 10" id="KW-0274">FAD</keyword>
<dbReference type="EC" id="2.7.1.180" evidence="1 10"/>
<dbReference type="PIRSF" id="PIRSF006268">
    <property type="entry name" value="ApbE"/>
    <property type="match status" value="1"/>
</dbReference>
<evidence type="ECO:0000256" key="8">
    <source>
        <dbReference type="ARBA" id="ARBA00031306"/>
    </source>
</evidence>
<dbReference type="PANTHER" id="PTHR30040:SF2">
    <property type="entry name" value="FAD:PROTEIN FMN TRANSFERASE"/>
    <property type="match status" value="1"/>
</dbReference>
<evidence type="ECO:0000256" key="12">
    <source>
        <dbReference type="SAM" id="Phobius"/>
    </source>
</evidence>
<dbReference type="Proteomes" id="UP000013378">
    <property type="component" value="Unassembled WGS sequence"/>
</dbReference>
<gene>
    <name evidence="13" type="ORF">L21TH_2294</name>
</gene>
<evidence type="ECO:0000256" key="2">
    <source>
        <dbReference type="ARBA" id="ARBA00016337"/>
    </source>
</evidence>
<evidence type="ECO:0000256" key="3">
    <source>
        <dbReference type="ARBA" id="ARBA00022630"/>
    </source>
</evidence>
<proteinExistence type="inferred from homology"/>
<dbReference type="PATRIC" id="fig|1304284.3.peg.2243"/>
<protein>
    <recommendedName>
        <fullName evidence="2 10">FAD:protein FMN transferase</fullName>
        <ecNumber evidence="1 10">2.7.1.180</ecNumber>
    </recommendedName>
    <alternativeName>
        <fullName evidence="8 10">Flavin transferase</fullName>
    </alternativeName>
</protein>
<name>R1ASK9_9FIRM</name>
<dbReference type="AlphaFoldDB" id="R1ASK9"/>
<feature type="binding site" evidence="11">
    <location>
        <position position="300"/>
    </location>
    <ligand>
        <name>Mg(2+)</name>
        <dbReference type="ChEBI" id="CHEBI:18420"/>
    </ligand>
</feature>
<comment type="caution">
    <text evidence="13">The sequence shown here is derived from an EMBL/GenBank/DDBJ whole genome shotgun (WGS) entry which is preliminary data.</text>
</comment>
<dbReference type="InterPro" id="IPR024932">
    <property type="entry name" value="ApbE"/>
</dbReference>
<dbReference type="SUPFAM" id="SSF143631">
    <property type="entry name" value="ApbE-like"/>
    <property type="match status" value="1"/>
</dbReference>
<dbReference type="RefSeq" id="WP_006316457.1">
    <property type="nucleotide sequence ID" value="NZ_ARZA01000256.1"/>
</dbReference>
<keyword evidence="12" id="KW-1133">Transmembrane helix</keyword>
<dbReference type="Pfam" id="PF02424">
    <property type="entry name" value="ApbE"/>
    <property type="match status" value="1"/>
</dbReference>
<feature type="transmembrane region" description="Helical" evidence="12">
    <location>
        <begin position="9"/>
        <end position="28"/>
    </location>
</feature>
<evidence type="ECO:0000256" key="7">
    <source>
        <dbReference type="ARBA" id="ARBA00022842"/>
    </source>
</evidence>
<dbReference type="PANTHER" id="PTHR30040">
    <property type="entry name" value="THIAMINE BIOSYNTHESIS LIPOPROTEIN APBE"/>
    <property type="match status" value="1"/>
</dbReference>
<keyword evidence="14" id="KW-1185">Reference proteome</keyword>
<evidence type="ECO:0000313" key="13">
    <source>
        <dbReference type="EMBL" id="EOC99651.1"/>
    </source>
</evidence>
<comment type="similarity">
    <text evidence="10">Belongs to the ApbE family.</text>
</comment>
<sequence length="358" mass="39608">MARKLQKNIIISVLVITLLLTLGYNLFFSKGKQYTNEPISKTGFLLGTIVEVKIYDQVDEAIFDKVFNILDEIENKMSVNIQTSEVSKINNNAGIKSVNVSEETFNVINKGKYYSSISNGNFDISIGPLVELWNIGSGNEQIPSSKQIQEALNNIDYRNIILDKSNYSVRLSKKGMMIDLGGIAKGYAADKIASYLKDNNINSAIINLGGNVYALGARPDKTPWKIAIQNPLETRGTYLGTVELKDKSVVSSGVYERYFVHNDKRYHHILSPFTGYPVENSLLSVTIVSDKSIDGDGLSTAVFTLGLDKGANLINSLEGIEAIFIDDKQNVYITTGLKNSFELTDNEFTLKILSSNID</sequence>
<dbReference type="GO" id="GO:0016740">
    <property type="term" value="F:transferase activity"/>
    <property type="evidence" value="ECO:0007669"/>
    <property type="project" value="UniProtKB-UniRule"/>
</dbReference>
<evidence type="ECO:0000256" key="4">
    <source>
        <dbReference type="ARBA" id="ARBA00022679"/>
    </source>
</evidence>
<evidence type="ECO:0000256" key="11">
    <source>
        <dbReference type="PIRSR" id="PIRSR006268-2"/>
    </source>
</evidence>
<keyword evidence="5 10" id="KW-0479">Metal-binding</keyword>
<keyword evidence="12" id="KW-0812">Transmembrane</keyword>
<accession>R1ASK9</accession>
<reference evidence="13 14" key="1">
    <citation type="journal article" date="2015" name="Geomicrobiol. J.">
        <title>Caldisalinibacter kiritimatiensis gen. nov., sp. nov., a moderately thermohalophilic thiosulfate-reducing bacterium from a hypersaline microbial mat.</title>
        <authorList>
            <person name="Ben Hania W."/>
            <person name="Joseph M."/>
            <person name="Fiebig A."/>
            <person name="Bunk B."/>
            <person name="Klenk H.-P."/>
            <person name="Fardeau M.-L."/>
            <person name="Spring S."/>
        </authorList>
    </citation>
    <scope>NUCLEOTIDE SEQUENCE [LARGE SCALE GENOMIC DNA]</scope>
    <source>
        <strain evidence="13 14">L21-TH-D2</strain>
    </source>
</reference>
<dbReference type="EMBL" id="ARZA01000256">
    <property type="protein sequence ID" value="EOC99651.1"/>
    <property type="molecule type" value="Genomic_DNA"/>
</dbReference>
<dbReference type="InterPro" id="IPR003374">
    <property type="entry name" value="ApbE-like_sf"/>
</dbReference>
<evidence type="ECO:0000256" key="1">
    <source>
        <dbReference type="ARBA" id="ARBA00011955"/>
    </source>
</evidence>
<evidence type="ECO:0000256" key="5">
    <source>
        <dbReference type="ARBA" id="ARBA00022723"/>
    </source>
</evidence>
<feature type="binding site" evidence="11">
    <location>
        <position position="296"/>
    </location>
    <ligand>
        <name>Mg(2+)</name>
        <dbReference type="ChEBI" id="CHEBI:18420"/>
    </ligand>
</feature>
<keyword evidence="7 10" id="KW-0460">Magnesium</keyword>
<dbReference type="eggNOG" id="COG1477">
    <property type="taxonomic scope" value="Bacteria"/>
</dbReference>
<keyword evidence="13" id="KW-0449">Lipoprotein</keyword>
<feature type="binding site" evidence="11">
    <location>
        <position position="182"/>
    </location>
    <ligand>
        <name>Mg(2+)</name>
        <dbReference type="ChEBI" id="CHEBI:18420"/>
    </ligand>
</feature>
<evidence type="ECO:0000256" key="9">
    <source>
        <dbReference type="ARBA" id="ARBA00048540"/>
    </source>
</evidence>
<dbReference type="STRING" id="1304284.L21TH_2294"/>
<keyword evidence="12" id="KW-0472">Membrane</keyword>
<dbReference type="Gene3D" id="3.10.520.10">
    <property type="entry name" value="ApbE-like domains"/>
    <property type="match status" value="1"/>
</dbReference>
<keyword evidence="4 10" id="KW-0808">Transferase</keyword>
<comment type="cofactor">
    <cofactor evidence="11">
        <name>Mg(2+)</name>
        <dbReference type="ChEBI" id="CHEBI:18420"/>
    </cofactor>
    <cofactor evidence="11">
        <name>Mn(2+)</name>
        <dbReference type="ChEBI" id="CHEBI:29035"/>
    </cofactor>
    <text evidence="11">Magnesium. Can also use manganese.</text>
</comment>
<organism evidence="13 14">
    <name type="scientific">Caldisalinibacter kiritimatiensis</name>
    <dbReference type="NCBI Taxonomy" id="1304284"/>
    <lineage>
        <taxon>Bacteria</taxon>
        <taxon>Bacillati</taxon>
        <taxon>Bacillota</taxon>
        <taxon>Tissierellia</taxon>
        <taxon>Tissierellales</taxon>
        <taxon>Thermohalobacteraceae</taxon>
        <taxon>Caldisalinibacter</taxon>
    </lineage>
</organism>
<evidence type="ECO:0000256" key="10">
    <source>
        <dbReference type="PIRNR" id="PIRNR006268"/>
    </source>
</evidence>
<dbReference type="OrthoDB" id="9778595at2"/>
<comment type="catalytic activity">
    <reaction evidence="9 10">
        <text>L-threonyl-[protein] + FAD = FMN-L-threonyl-[protein] + AMP + H(+)</text>
        <dbReference type="Rhea" id="RHEA:36847"/>
        <dbReference type="Rhea" id="RHEA-COMP:11060"/>
        <dbReference type="Rhea" id="RHEA-COMP:11061"/>
        <dbReference type="ChEBI" id="CHEBI:15378"/>
        <dbReference type="ChEBI" id="CHEBI:30013"/>
        <dbReference type="ChEBI" id="CHEBI:57692"/>
        <dbReference type="ChEBI" id="CHEBI:74257"/>
        <dbReference type="ChEBI" id="CHEBI:456215"/>
        <dbReference type="EC" id="2.7.1.180"/>
    </reaction>
</comment>